<dbReference type="SUPFAM" id="SSF54975">
    <property type="entry name" value="Acylphosphatase/BLUF domain-like"/>
    <property type="match status" value="1"/>
</dbReference>
<keyword evidence="1" id="KW-1133">Transmembrane helix</keyword>
<evidence type="ECO:0000313" key="4">
    <source>
        <dbReference type="Proteomes" id="UP000831607"/>
    </source>
</evidence>
<protein>
    <submittedName>
        <fullName evidence="3">BLUF domain-containing protein</fullName>
    </submittedName>
</protein>
<dbReference type="EMBL" id="CP063982">
    <property type="protein sequence ID" value="UOD49785.1"/>
    <property type="molecule type" value="Genomic_DNA"/>
</dbReference>
<dbReference type="Proteomes" id="UP000831607">
    <property type="component" value="Chromosome"/>
</dbReference>
<sequence length="150" mass="17391">MLDTYSQSQDDGGVSFETDDLAAVGYLSSSTELLGLLGLTYLFLQSYWNNRRLNLTGRLYYDGLDYGIILEGEKTRLARLARIIERDGRHKIRQKFHIQNINQRHYDDWQMRFDGADTVAHVLPNYRHAIGEINGQTADQVMQLMTLYRV</sequence>
<feature type="domain" description="BLUF" evidence="2">
    <location>
        <begin position="21"/>
        <end position="112"/>
    </location>
</feature>
<dbReference type="SMART" id="SM01034">
    <property type="entry name" value="BLUF"/>
    <property type="match status" value="1"/>
</dbReference>
<accession>A0ABY4AHL8</accession>
<evidence type="ECO:0000313" key="3">
    <source>
        <dbReference type="EMBL" id="UOD49785.1"/>
    </source>
</evidence>
<keyword evidence="1" id="KW-0812">Transmembrane</keyword>
<evidence type="ECO:0000259" key="2">
    <source>
        <dbReference type="PROSITE" id="PS50925"/>
    </source>
</evidence>
<keyword evidence="4" id="KW-1185">Reference proteome</keyword>
<dbReference type="Gene3D" id="3.30.70.100">
    <property type="match status" value="1"/>
</dbReference>
<proteinExistence type="predicted"/>
<name>A0ABY4AHL8_9BURK</name>
<dbReference type="InterPro" id="IPR036046">
    <property type="entry name" value="Acylphosphatase-like_dom_sf"/>
</dbReference>
<reference evidence="3 4" key="1">
    <citation type="submission" date="2020-11" db="EMBL/GenBank/DDBJ databases">
        <title>Algicoccus daihaiensis sp.nov., isolated from Daihai Lake in Inner Mongolia.</title>
        <authorList>
            <person name="Kai J."/>
        </authorList>
    </citation>
    <scope>NUCLEOTIDE SEQUENCE [LARGE SCALE GENOMIC DNA]</scope>
    <source>
        <strain evidence="4">f23</strain>
    </source>
</reference>
<keyword evidence="1" id="KW-0472">Membrane</keyword>
<gene>
    <name evidence="3" type="ORF">DHf2319_10030</name>
</gene>
<dbReference type="Pfam" id="PF04940">
    <property type="entry name" value="BLUF"/>
    <property type="match status" value="1"/>
</dbReference>
<evidence type="ECO:0000256" key="1">
    <source>
        <dbReference type="SAM" id="Phobius"/>
    </source>
</evidence>
<dbReference type="InterPro" id="IPR007024">
    <property type="entry name" value="BLUF_domain"/>
</dbReference>
<feature type="transmembrane region" description="Helical" evidence="1">
    <location>
        <begin position="23"/>
        <end position="44"/>
    </location>
</feature>
<dbReference type="RefSeq" id="WP_243478029.1">
    <property type="nucleotide sequence ID" value="NZ_CP063982.1"/>
</dbReference>
<dbReference type="PROSITE" id="PS50925">
    <property type="entry name" value="BLUF"/>
    <property type="match status" value="1"/>
</dbReference>
<organism evidence="3 4">
    <name type="scientific">Orrella daihaiensis</name>
    <dbReference type="NCBI Taxonomy" id="2782176"/>
    <lineage>
        <taxon>Bacteria</taxon>
        <taxon>Pseudomonadati</taxon>
        <taxon>Pseudomonadota</taxon>
        <taxon>Betaproteobacteria</taxon>
        <taxon>Burkholderiales</taxon>
        <taxon>Alcaligenaceae</taxon>
        <taxon>Orrella</taxon>
    </lineage>
</organism>